<dbReference type="InterPro" id="IPR019786">
    <property type="entry name" value="Zinc_finger_PHD-type_CS"/>
</dbReference>
<feature type="compositionally biased region" description="Acidic residues" evidence="4">
    <location>
        <begin position="218"/>
        <end position="232"/>
    </location>
</feature>
<sequence>MSRRLGRSKALNDGKARASDAEDPEQEFDDADEITRCVCGHDELSSIDALVQLLLQQEYRIKVDLGLFIQCDKCLVWQHGYCVGLFVNEDVPDKYWCEECKPELHMFITTTLKQPRRTLYKPANDSRPRLMEEESMKSEKRAATRLRTRRSPNERTPEALRENDRQSRKDRRHNNDAFDEQLQKALRESAKASGKNERKRQIELEHTGGEKRSHSETSENDVDESNADEDGEGGGSGQKEARTRLLRPKSRSRPTSAKPRGSTTPKTDKNTINKEELLSQLSKPRFVNEKCTIYELRKRTGAILEWLGRTQMELEEERDLKQSQLVDAAENTSIVAHFNEDLKLMENLTEKILSWEQKFGKYAP</sequence>
<feature type="domain" description="Zinc finger PHD-type" evidence="5">
    <location>
        <begin position="36"/>
        <end position="101"/>
    </location>
</feature>
<accession>A0A0L0NZG4</accession>
<dbReference type="GO" id="GO:0061186">
    <property type="term" value="P:negative regulation of silent mating-type cassette heterochromatin formation"/>
    <property type="evidence" value="ECO:0007669"/>
    <property type="project" value="TreeGrafter"/>
</dbReference>
<dbReference type="SMART" id="SM00249">
    <property type="entry name" value="PHD"/>
    <property type="match status" value="1"/>
</dbReference>
<dbReference type="VEuPathDB" id="FungiDB:CJI96_0004058"/>
<dbReference type="PROSITE" id="PS01359">
    <property type="entry name" value="ZF_PHD_1"/>
    <property type="match status" value="1"/>
</dbReference>
<dbReference type="Pfam" id="PF20826">
    <property type="entry name" value="PHD_5"/>
    <property type="match status" value="1"/>
</dbReference>
<dbReference type="PANTHER" id="PTHR47793">
    <property type="entry name" value="HISTONE DEACETYLASE COMPLEX SUBUNIT CTI6"/>
    <property type="match status" value="1"/>
</dbReference>
<organism evidence="6 7">
    <name type="scientific">Candidozyma auris</name>
    <name type="common">Yeast</name>
    <name type="synonym">Candida auris</name>
    <dbReference type="NCBI Taxonomy" id="498019"/>
    <lineage>
        <taxon>Eukaryota</taxon>
        <taxon>Fungi</taxon>
        <taxon>Dikarya</taxon>
        <taxon>Ascomycota</taxon>
        <taxon>Saccharomycotina</taxon>
        <taxon>Pichiomycetes</taxon>
        <taxon>Metschnikowiaceae</taxon>
        <taxon>Candidozyma</taxon>
    </lineage>
</organism>
<feature type="compositionally biased region" description="Basic and acidic residues" evidence="4">
    <location>
        <begin position="124"/>
        <end position="142"/>
    </location>
</feature>
<evidence type="ECO:0000313" key="7">
    <source>
        <dbReference type="Proteomes" id="UP000037122"/>
    </source>
</evidence>
<comment type="caution">
    <text evidence="6">The sequence shown here is derived from an EMBL/GenBank/DDBJ whole genome shotgun (WGS) entry which is preliminary data.</text>
</comment>
<keyword evidence="2" id="KW-0863">Zinc-finger</keyword>
<dbReference type="InterPro" id="IPR001965">
    <property type="entry name" value="Znf_PHD"/>
</dbReference>
<evidence type="ECO:0000313" key="6">
    <source>
        <dbReference type="EMBL" id="KND99542.1"/>
    </source>
</evidence>
<dbReference type="InterPro" id="IPR053051">
    <property type="entry name" value="HDAC_complex_subunit"/>
</dbReference>
<keyword evidence="3" id="KW-0862">Zinc</keyword>
<dbReference type="GO" id="GO:0070210">
    <property type="term" value="C:Rpd3L-Expanded complex"/>
    <property type="evidence" value="ECO:0007669"/>
    <property type="project" value="TreeGrafter"/>
</dbReference>
<gene>
    <name evidence="6" type="ORF">QG37_03692</name>
</gene>
<feature type="region of interest" description="Disordered" evidence="4">
    <location>
        <begin position="1"/>
        <end position="29"/>
    </location>
</feature>
<dbReference type="InterPro" id="IPR013083">
    <property type="entry name" value="Znf_RING/FYVE/PHD"/>
</dbReference>
<evidence type="ECO:0000256" key="1">
    <source>
        <dbReference type="ARBA" id="ARBA00022723"/>
    </source>
</evidence>
<dbReference type="Gene3D" id="3.30.40.10">
    <property type="entry name" value="Zinc/RING finger domain, C3HC4 (zinc finger)"/>
    <property type="match status" value="1"/>
</dbReference>
<dbReference type="GO" id="GO:0008270">
    <property type="term" value="F:zinc ion binding"/>
    <property type="evidence" value="ECO:0007669"/>
    <property type="project" value="UniProtKB-KW"/>
</dbReference>
<dbReference type="GO" id="GO:0061188">
    <property type="term" value="P:negative regulation of rDNA heterochromatin formation"/>
    <property type="evidence" value="ECO:0007669"/>
    <property type="project" value="TreeGrafter"/>
</dbReference>
<dbReference type="GO" id="GO:0033698">
    <property type="term" value="C:Rpd3L complex"/>
    <property type="evidence" value="ECO:0007669"/>
    <property type="project" value="TreeGrafter"/>
</dbReference>
<dbReference type="VEuPathDB" id="FungiDB:CJJ09_004085"/>
<feature type="compositionally biased region" description="Basic and acidic residues" evidence="4">
    <location>
        <begin position="10"/>
        <end position="20"/>
    </location>
</feature>
<dbReference type="InterPro" id="IPR011011">
    <property type="entry name" value="Znf_FYVE_PHD"/>
</dbReference>
<feature type="compositionally biased region" description="Basic and acidic residues" evidence="4">
    <location>
        <begin position="151"/>
        <end position="217"/>
    </location>
</feature>
<feature type="region of interest" description="Disordered" evidence="4">
    <location>
        <begin position="118"/>
        <end position="271"/>
    </location>
</feature>
<dbReference type="Proteomes" id="UP000037122">
    <property type="component" value="Unassembled WGS sequence"/>
</dbReference>
<reference evidence="7" key="1">
    <citation type="journal article" date="2015" name="BMC Genomics">
        <title>Draft genome of a commonly misdiagnosed multidrug resistant pathogen Candida auris.</title>
        <authorList>
            <person name="Chatterjee S."/>
            <person name="Alampalli S.V."/>
            <person name="Nageshan R.K."/>
            <person name="Chettiar S.T."/>
            <person name="Joshi S."/>
            <person name="Tatu U.S."/>
        </authorList>
    </citation>
    <scope>NUCLEOTIDE SEQUENCE [LARGE SCALE GENOMIC DNA]</scope>
    <source>
        <strain evidence="7">6684</strain>
    </source>
</reference>
<dbReference type="VEuPathDB" id="FungiDB:QG37_03692"/>
<evidence type="ECO:0000256" key="4">
    <source>
        <dbReference type="SAM" id="MobiDB-lite"/>
    </source>
</evidence>
<dbReference type="AlphaFoldDB" id="A0A0L0NZG4"/>
<dbReference type="EMBL" id="LGST01000023">
    <property type="protein sequence ID" value="KND99542.1"/>
    <property type="molecule type" value="Genomic_DNA"/>
</dbReference>
<name>A0A0L0NZG4_CANAR</name>
<dbReference type="PANTHER" id="PTHR47793:SF1">
    <property type="entry name" value="HISTONE DEACETYLASE COMPLEX SUBUNIT CTI6"/>
    <property type="match status" value="1"/>
</dbReference>
<proteinExistence type="predicted"/>
<dbReference type="VEuPathDB" id="FungiDB:B9J08_005271"/>
<evidence type="ECO:0000256" key="3">
    <source>
        <dbReference type="ARBA" id="ARBA00022833"/>
    </source>
</evidence>
<keyword evidence="1" id="KW-0479">Metal-binding</keyword>
<evidence type="ECO:0000259" key="5">
    <source>
        <dbReference type="SMART" id="SM00249"/>
    </source>
</evidence>
<evidence type="ECO:0000256" key="2">
    <source>
        <dbReference type="ARBA" id="ARBA00022771"/>
    </source>
</evidence>
<dbReference type="SUPFAM" id="SSF57903">
    <property type="entry name" value="FYVE/PHD zinc finger"/>
    <property type="match status" value="1"/>
</dbReference>
<dbReference type="VEuPathDB" id="FungiDB:CJI97_005355"/>
<dbReference type="VEuPathDB" id="FungiDB:CJJ07_001920"/>
<protein>
    <recommendedName>
        <fullName evidence="5">Zinc finger PHD-type domain-containing protein</fullName>
    </recommendedName>
</protein>